<keyword evidence="1" id="KW-0032">Aminotransferase</keyword>
<gene>
    <name evidence="1" type="ORF">H4O11_00205</name>
</gene>
<dbReference type="InterPro" id="IPR043131">
    <property type="entry name" value="BCAT-like_N"/>
</dbReference>
<accession>A0A7W3FJ52</accession>
<proteinExistence type="predicted"/>
<dbReference type="Gene3D" id="3.20.10.10">
    <property type="entry name" value="D-amino Acid Aminotransferase, subunit A, domain 2"/>
    <property type="match status" value="1"/>
</dbReference>
<dbReference type="Proteomes" id="UP000547058">
    <property type="component" value="Unassembled WGS sequence"/>
</dbReference>
<dbReference type="GO" id="GO:0008483">
    <property type="term" value="F:transaminase activity"/>
    <property type="evidence" value="ECO:0007669"/>
    <property type="project" value="UniProtKB-KW"/>
</dbReference>
<dbReference type="SUPFAM" id="SSF56752">
    <property type="entry name" value="D-aminoacid aminotransferase-like PLP-dependent enzymes"/>
    <property type="match status" value="1"/>
</dbReference>
<protein>
    <submittedName>
        <fullName evidence="1">Aminotransferase class IV</fullName>
    </submittedName>
</protein>
<comment type="caution">
    <text evidence="1">The sequence shown here is derived from an EMBL/GenBank/DDBJ whole genome shotgun (WGS) entry which is preliminary data.</text>
</comment>
<name>A0A7W3FJ52_9GAMM</name>
<dbReference type="NCBIfam" id="NF006734">
    <property type="entry name" value="PRK09266.1"/>
    <property type="match status" value="1"/>
</dbReference>
<dbReference type="AlphaFoldDB" id="A0A7W3FJ52"/>
<reference evidence="1 2" key="1">
    <citation type="submission" date="2020-08" db="EMBL/GenBank/DDBJ databases">
        <title>Stenotrophomonas tumulicola JCM 30961.</title>
        <authorList>
            <person name="Deng Y."/>
        </authorList>
    </citation>
    <scope>NUCLEOTIDE SEQUENCE [LARGE SCALE GENOMIC DNA]</scope>
    <source>
        <strain evidence="1 2">JCM 30961</strain>
    </source>
</reference>
<keyword evidence="2" id="KW-1185">Reference proteome</keyword>
<dbReference type="InterPro" id="IPR001544">
    <property type="entry name" value="Aminotrans_IV"/>
</dbReference>
<dbReference type="Pfam" id="PF01063">
    <property type="entry name" value="Aminotran_4"/>
    <property type="match status" value="1"/>
</dbReference>
<dbReference type="Gene3D" id="3.30.470.10">
    <property type="match status" value="1"/>
</dbReference>
<sequence length="284" mass="29625">MDGTGRARRRAAAALVAGRPGAAVTGVSCNGQPADAALLAPALVNYGHFTSLQVRAGAVQGLDLHLQRLAHATGVLFGSALDTAQVRQWMGAALQQAGMADASLRVTVFSRAFDFRDPLAPVAVDTLVAVSPPVQLTAARSVRTATYQRDQPALKHVGTFGLFDQRRQAMAAGFDDALFLGAGGMVSEGSTWNLAMHDGERLLWPQAPALRGIAEALLQAGWEGPQAVRPVAAAELVDVKAAFACNASGIWPLAAIDGHVLQGSADLAAQGRAVMARVPWQPLR</sequence>
<organism evidence="1 2">
    <name type="scientific">Stenotrophomonas tumulicola</name>
    <dbReference type="NCBI Taxonomy" id="1685415"/>
    <lineage>
        <taxon>Bacteria</taxon>
        <taxon>Pseudomonadati</taxon>
        <taxon>Pseudomonadota</taxon>
        <taxon>Gammaproteobacteria</taxon>
        <taxon>Lysobacterales</taxon>
        <taxon>Lysobacteraceae</taxon>
        <taxon>Stenotrophomonas</taxon>
    </lineage>
</organism>
<dbReference type="EMBL" id="JACGXS010000001">
    <property type="protein sequence ID" value="MBA8680232.1"/>
    <property type="molecule type" value="Genomic_DNA"/>
</dbReference>
<dbReference type="InterPro" id="IPR036038">
    <property type="entry name" value="Aminotransferase-like"/>
</dbReference>
<evidence type="ECO:0000313" key="1">
    <source>
        <dbReference type="EMBL" id="MBA8680232.1"/>
    </source>
</evidence>
<evidence type="ECO:0000313" key="2">
    <source>
        <dbReference type="Proteomes" id="UP000547058"/>
    </source>
</evidence>
<keyword evidence="1" id="KW-0808">Transferase</keyword>
<dbReference type="InterPro" id="IPR043132">
    <property type="entry name" value="BCAT-like_C"/>
</dbReference>